<name>A0A9W6YBL0_9STRA</name>
<gene>
    <name evidence="1" type="ORF">Pfra01_002522000</name>
</gene>
<evidence type="ECO:0000313" key="2">
    <source>
        <dbReference type="Proteomes" id="UP001165121"/>
    </source>
</evidence>
<protein>
    <submittedName>
        <fullName evidence="1">Unnamed protein product</fullName>
    </submittedName>
</protein>
<reference evidence="1" key="1">
    <citation type="submission" date="2023-04" db="EMBL/GenBank/DDBJ databases">
        <title>Phytophthora fragariaefolia NBRC 109709.</title>
        <authorList>
            <person name="Ichikawa N."/>
            <person name="Sato H."/>
            <person name="Tonouchi N."/>
        </authorList>
    </citation>
    <scope>NUCLEOTIDE SEQUENCE</scope>
    <source>
        <strain evidence="1">NBRC 109709</strain>
    </source>
</reference>
<evidence type="ECO:0000313" key="1">
    <source>
        <dbReference type="EMBL" id="GMF58603.1"/>
    </source>
</evidence>
<accession>A0A9W6YBL0</accession>
<proteinExistence type="predicted"/>
<keyword evidence="2" id="KW-1185">Reference proteome</keyword>
<comment type="caution">
    <text evidence="1">The sequence shown here is derived from an EMBL/GenBank/DDBJ whole genome shotgun (WGS) entry which is preliminary data.</text>
</comment>
<organism evidence="1 2">
    <name type="scientific">Phytophthora fragariaefolia</name>
    <dbReference type="NCBI Taxonomy" id="1490495"/>
    <lineage>
        <taxon>Eukaryota</taxon>
        <taxon>Sar</taxon>
        <taxon>Stramenopiles</taxon>
        <taxon>Oomycota</taxon>
        <taxon>Peronosporomycetes</taxon>
        <taxon>Peronosporales</taxon>
        <taxon>Peronosporaceae</taxon>
        <taxon>Phytophthora</taxon>
    </lineage>
</organism>
<dbReference type="OrthoDB" id="129240at2759"/>
<dbReference type="EMBL" id="BSXT01004689">
    <property type="protein sequence ID" value="GMF58603.1"/>
    <property type="molecule type" value="Genomic_DNA"/>
</dbReference>
<dbReference type="AlphaFoldDB" id="A0A9W6YBL0"/>
<dbReference type="Proteomes" id="UP001165121">
    <property type="component" value="Unassembled WGS sequence"/>
</dbReference>
<sequence length="149" mass="16026">MTDLAARGVRATQVVDEAVKQHHVTALVKAVPLVVGQTFASLAEGTGIPPTSLGRYQKIEWLRRAARGVRATQVADEAVKQHHVTALVKAVPLVVGQTFASLAEGTGIPPTSLGRYQKIEWLRRAARGVRATQVADEAVKQHHVSNRTA</sequence>